<dbReference type="AlphaFoldDB" id="A0A9Q3QCN2"/>
<accession>A0A9Q3QCN2</accession>
<dbReference type="Proteomes" id="UP000765509">
    <property type="component" value="Unassembled WGS sequence"/>
</dbReference>
<reference evidence="1" key="1">
    <citation type="submission" date="2021-03" db="EMBL/GenBank/DDBJ databases">
        <title>Draft genome sequence of rust myrtle Austropuccinia psidii MF-1, a brazilian biotype.</title>
        <authorList>
            <person name="Quecine M.C."/>
            <person name="Pachon D.M.R."/>
            <person name="Bonatelli M.L."/>
            <person name="Correr F.H."/>
            <person name="Franceschini L.M."/>
            <person name="Leite T.F."/>
            <person name="Margarido G.R.A."/>
            <person name="Almeida C.A."/>
            <person name="Ferrarezi J.A."/>
            <person name="Labate C.A."/>
        </authorList>
    </citation>
    <scope>NUCLEOTIDE SEQUENCE</scope>
    <source>
        <strain evidence="1">MF-1</strain>
    </source>
</reference>
<dbReference type="EMBL" id="AVOT02140613">
    <property type="protein sequence ID" value="MBW0590917.1"/>
    <property type="molecule type" value="Genomic_DNA"/>
</dbReference>
<organism evidence="1 2">
    <name type="scientific">Austropuccinia psidii MF-1</name>
    <dbReference type="NCBI Taxonomy" id="1389203"/>
    <lineage>
        <taxon>Eukaryota</taxon>
        <taxon>Fungi</taxon>
        <taxon>Dikarya</taxon>
        <taxon>Basidiomycota</taxon>
        <taxon>Pucciniomycotina</taxon>
        <taxon>Pucciniomycetes</taxon>
        <taxon>Pucciniales</taxon>
        <taxon>Sphaerophragmiaceae</taxon>
        <taxon>Austropuccinia</taxon>
    </lineage>
</organism>
<evidence type="ECO:0000313" key="1">
    <source>
        <dbReference type="EMBL" id="MBW0590917.1"/>
    </source>
</evidence>
<gene>
    <name evidence="1" type="ORF">O181_130632</name>
</gene>
<proteinExistence type="predicted"/>
<keyword evidence="2" id="KW-1185">Reference proteome</keyword>
<comment type="caution">
    <text evidence="1">The sequence shown here is derived from an EMBL/GenBank/DDBJ whole genome shotgun (WGS) entry which is preliminary data.</text>
</comment>
<name>A0A9Q3QCN2_9BASI</name>
<sequence length="161" mass="18608">MNPVLKVAEVVHIWYHIPLCTIFAQQFNGNVVSTQFHLSKSRSQNSIPISKEDFLTHQSGNPWRQSEDHSGIPITWPCRSWVGYFIQDYSKGHSQSLYILSISFQGIKYFNTPWTTQFGHTGVNQPVCTWPNWANSYSTLGIQSHSSNFKIPRFLLTQFRQ</sequence>
<protein>
    <submittedName>
        <fullName evidence="1">Uncharacterized protein</fullName>
    </submittedName>
</protein>
<evidence type="ECO:0000313" key="2">
    <source>
        <dbReference type="Proteomes" id="UP000765509"/>
    </source>
</evidence>